<feature type="compositionally biased region" description="Basic and acidic residues" evidence="1">
    <location>
        <begin position="245"/>
        <end position="258"/>
    </location>
</feature>
<name>A0A1A8XCE0_PLAOA</name>
<feature type="region of interest" description="Disordered" evidence="1">
    <location>
        <begin position="235"/>
        <end position="258"/>
    </location>
</feature>
<keyword evidence="2" id="KW-0812">Transmembrane</keyword>
<dbReference type="Proteomes" id="UP000078546">
    <property type="component" value="Unassembled WGS sequence"/>
</dbReference>
<dbReference type="InterPro" id="IPR008780">
    <property type="entry name" value="Plasmodium_Vir"/>
</dbReference>
<dbReference type="Pfam" id="PF05795">
    <property type="entry name" value="Plasmodium_Vir"/>
    <property type="match status" value="1"/>
</dbReference>
<feature type="transmembrane region" description="Helical" evidence="2">
    <location>
        <begin position="282"/>
        <end position="302"/>
    </location>
</feature>
<sequence length="355" mass="42063">MDTNSIDNFFDNWHQRYNDLMSLPLYITYHNFFRHDPIMRGKDDFCAYYIQSDIPHSDKIRSVCRIAEGALKHSNSESYNGLYDKCKPFEYISYFVYDKIKNIETSNNFQELYETLDIIKSNYSNGNNCKIKKFYTNENLFNKMKELYFHSEILYWIKLKNNGNFYFDREIYKDYLNKCSDFYNQNIKDNYCKEFKYYEEELESFSNNFNGTIKILKDNEINITKEKIRLPLKEECPSEEQSAGLEERARRSSKNDKEMGYDTAISNPGFIPMVSPDADTNVNAGIVSGAFVGISLLSLFFWKFTSLGSMIQHKIWKIKNNHNLKNETDEIIVDTSEIEDMYSYNNEYNIQYSSA</sequence>
<proteinExistence type="predicted"/>
<reference evidence="4" key="1">
    <citation type="submission" date="2016-05" db="EMBL/GenBank/DDBJ databases">
        <authorList>
            <person name="Naeem Raeece"/>
        </authorList>
    </citation>
    <scope>NUCLEOTIDE SEQUENCE [LARGE SCALE GENOMIC DNA]</scope>
</reference>
<evidence type="ECO:0000256" key="2">
    <source>
        <dbReference type="SAM" id="Phobius"/>
    </source>
</evidence>
<gene>
    <name evidence="3" type="ORF">POVCU1_075880</name>
</gene>
<dbReference type="EMBL" id="FLQV01003327">
    <property type="protein sequence ID" value="SBT02349.1"/>
    <property type="molecule type" value="Genomic_DNA"/>
</dbReference>
<protein>
    <submittedName>
        <fullName evidence="3">PIR Superfamily Protein</fullName>
    </submittedName>
</protein>
<evidence type="ECO:0000313" key="3">
    <source>
        <dbReference type="EMBL" id="SBT02349.1"/>
    </source>
</evidence>
<keyword evidence="2" id="KW-0472">Membrane</keyword>
<accession>A0A1A8XCE0</accession>
<organism evidence="3 4">
    <name type="scientific">Plasmodium ovale curtisi</name>
    <dbReference type="NCBI Taxonomy" id="864141"/>
    <lineage>
        <taxon>Eukaryota</taxon>
        <taxon>Sar</taxon>
        <taxon>Alveolata</taxon>
        <taxon>Apicomplexa</taxon>
        <taxon>Aconoidasida</taxon>
        <taxon>Haemosporida</taxon>
        <taxon>Plasmodiidae</taxon>
        <taxon>Plasmodium</taxon>
        <taxon>Plasmodium (Plasmodium)</taxon>
    </lineage>
</organism>
<dbReference type="AlphaFoldDB" id="A0A1A8XCE0"/>
<keyword evidence="2" id="KW-1133">Transmembrane helix</keyword>
<evidence type="ECO:0000313" key="4">
    <source>
        <dbReference type="Proteomes" id="UP000078546"/>
    </source>
</evidence>
<evidence type="ECO:0000256" key="1">
    <source>
        <dbReference type="SAM" id="MobiDB-lite"/>
    </source>
</evidence>